<dbReference type="PANTHER" id="PTHR42643:SF24">
    <property type="entry name" value="IONOTROPIC RECEPTOR 60A"/>
    <property type="match status" value="1"/>
</dbReference>
<comment type="subcellular location">
    <subcellularLocation>
        <location evidence="1">Cell membrane</location>
        <topology evidence="1">Multi-pass membrane protein</topology>
    </subcellularLocation>
</comment>
<dbReference type="Proteomes" id="UP001283361">
    <property type="component" value="Unassembled WGS sequence"/>
</dbReference>
<dbReference type="EMBL" id="JAWDGP010000410">
    <property type="protein sequence ID" value="KAK3800830.1"/>
    <property type="molecule type" value="Genomic_DNA"/>
</dbReference>
<proteinExistence type="predicted"/>
<dbReference type="GO" id="GO:0015276">
    <property type="term" value="F:ligand-gated monoatomic ion channel activity"/>
    <property type="evidence" value="ECO:0007669"/>
    <property type="project" value="InterPro"/>
</dbReference>
<evidence type="ECO:0000256" key="2">
    <source>
        <dbReference type="ARBA" id="ARBA00022475"/>
    </source>
</evidence>
<keyword evidence="5 8" id="KW-0472">Membrane</keyword>
<name>A0AAE1B7U6_9GAST</name>
<feature type="signal peptide" evidence="9">
    <location>
        <begin position="1"/>
        <end position="27"/>
    </location>
</feature>
<keyword evidence="2" id="KW-1003">Cell membrane</keyword>
<gene>
    <name evidence="11" type="ORF">RRG08_008585</name>
</gene>
<dbReference type="InterPro" id="IPR001320">
    <property type="entry name" value="Iontro_rcpt_C"/>
</dbReference>
<evidence type="ECO:0000256" key="7">
    <source>
        <dbReference type="ARBA" id="ARBA00023180"/>
    </source>
</evidence>
<dbReference type="Gene3D" id="3.40.190.10">
    <property type="entry name" value="Periplasmic binding protein-like II"/>
    <property type="match status" value="3"/>
</dbReference>
<dbReference type="AlphaFoldDB" id="A0AAE1B7U6"/>
<evidence type="ECO:0000256" key="4">
    <source>
        <dbReference type="ARBA" id="ARBA00022989"/>
    </source>
</evidence>
<sequence>MTFLSRQTSAAEITFWTVLVLMCFAVGQESFIPRSAQGNRSTPRKTSSPNKVSQIVDAEEVYLSPDEKSKWTHLLKVAHEVSYFMTCQKNFSKPGRSAVTENPTTFLIIYTNELATVMAGLEQGLSCPGATAKAITWSLGVLCRRQELLDVLKFSLDMETDVISVIVASSHMGFIQLVLEIVATDMAFQWRHFRHVTEWFIISTDPIYANSILLRQKNMPDFVTLLSADEFSIVISQKSRVHQMKTVMRIPFYDDCPIYQNHSVINSTLGVHLKSAEQSLVNQASLSGRLRRGPAIYLSTQKSVMAGMHIPVPIVESQSDKMTSLVEEENNSLWIRFNMAILNLLSDSLGFTAQPFAVSDGGYYGTFEPNGDILGVTGYLARREAGLTPMALINTERRRHVIDFLYPSIREDTFYIMYKVHLSTNQLGDPRGELIQTKTDLIFILIGPCIVLVVGLLIYLVNGVLFTKEKIHGAENLRRLYDFPLHWLFQTDEPCHHHSARILRASWGLFCVAMFASYGALLTSHTTAPQEYPRITSLKDLLKHPDFVVGITQDTSFFIADMKEAKQGTILAEVWQILCEFNKSDSRTFSSDKSYHIRRVLEGKYAFLTNIPERMLPYYVDEDFSEVRFKVLDRFLPVTAVPKNVFYKSDLERVLRYATESGIIKYLSEKWSPPQTYLERSNVVDTAIVELYRLEFLIYIVATGGCLAVVSLTAEYLLFLMRVIFPWVSRA</sequence>
<organism evidence="11 12">
    <name type="scientific">Elysia crispata</name>
    <name type="common">lettuce slug</name>
    <dbReference type="NCBI Taxonomy" id="231223"/>
    <lineage>
        <taxon>Eukaryota</taxon>
        <taxon>Metazoa</taxon>
        <taxon>Spiralia</taxon>
        <taxon>Lophotrochozoa</taxon>
        <taxon>Mollusca</taxon>
        <taxon>Gastropoda</taxon>
        <taxon>Heterobranchia</taxon>
        <taxon>Euthyneura</taxon>
        <taxon>Panpulmonata</taxon>
        <taxon>Sacoglossa</taxon>
        <taxon>Placobranchoidea</taxon>
        <taxon>Plakobranchidae</taxon>
        <taxon>Elysia</taxon>
    </lineage>
</organism>
<evidence type="ECO:0000256" key="6">
    <source>
        <dbReference type="ARBA" id="ARBA00023170"/>
    </source>
</evidence>
<dbReference type="InterPro" id="IPR052192">
    <property type="entry name" value="Insect_Ionotropic_Sensory_Rcpt"/>
</dbReference>
<reference evidence="11" key="1">
    <citation type="journal article" date="2023" name="G3 (Bethesda)">
        <title>A reference genome for the long-term kleptoplast-retaining sea slug Elysia crispata morphotype clarki.</title>
        <authorList>
            <person name="Eastman K.E."/>
            <person name="Pendleton A.L."/>
            <person name="Shaikh M.A."/>
            <person name="Suttiyut T."/>
            <person name="Ogas R."/>
            <person name="Tomko P."/>
            <person name="Gavelis G."/>
            <person name="Widhalm J.R."/>
            <person name="Wisecaver J.H."/>
        </authorList>
    </citation>
    <scope>NUCLEOTIDE SEQUENCE</scope>
    <source>
        <strain evidence="11">ECLA1</strain>
    </source>
</reference>
<evidence type="ECO:0000256" key="9">
    <source>
        <dbReference type="SAM" id="SignalP"/>
    </source>
</evidence>
<keyword evidence="12" id="KW-1185">Reference proteome</keyword>
<dbReference type="Pfam" id="PF00060">
    <property type="entry name" value="Lig_chan"/>
    <property type="match status" value="1"/>
</dbReference>
<evidence type="ECO:0000256" key="5">
    <source>
        <dbReference type="ARBA" id="ARBA00023136"/>
    </source>
</evidence>
<dbReference type="GO" id="GO:0005886">
    <property type="term" value="C:plasma membrane"/>
    <property type="evidence" value="ECO:0007669"/>
    <property type="project" value="UniProtKB-SubCell"/>
</dbReference>
<evidence type="ECO:0000313" key="11">
    <source>
        <dbReference type="EMBL" id="KAK3800830.1"/>
    </source>
</evidence>
<protein>
    <recommendedName>
        <fullName evidence="10">Ionotropic glutamate receptor C-terminal domain-containing protein</fullName>
    </recommendedName>
</protein>
<keyword evidence="3 8" id="KW-0812">Transmembrane</keyword>
<keyword evidence="6" id="KW-0675">Receptor</keyword>
<evidence type="ECO:0000313" key="12">
    <source>
        <dbReference type="Proteomes" id="UP001283361"/>
    </source>
</evidence>
<comment type="caution">
    <text evidence="11">The sequence shown here is derived from an EMBL/GenBank/DDBJ whole genome shotgun (WGS) entry which is preliminary data.</text>
</comment>
<dbReference type="GO" id="GO:0050906">
    <property type="term" value="P:detection of stimulus involved in sensory perception"/>
    <property type="evidence" value="ECO:0007669"/>
    <property type="project" value="UniProtKB-ARBA"/>
</dbReference>
<keyword evidence="7" id="KW-0325">Glycoprotein</keyword>
<evidence type="ECO:0000256" key="3">
    <source>
        <dbReference type="ARBA" id="ARBA00022692"/>
    </source>
</evidence>
<dbReference type="SUPFAM" id="SSF53850">
    <property type="entry name" value="Periplasmic binding protein-like II"/>
    <property type="match status" value="1"/>
</dbReference>
<feature type="chain" id="PRO_5042294081" description="Ionotropic glutamate receptor C-terminal domain-containing protein" evidence="9">
    <location>
        <begin position="28"/>
        <end position="731"/>
    </location>
</feature>
<evidence type="ECO:0000256" key="1">
    <source>
        <dbReference type="ARBA" id="ARBA00004651"/>
    </source>
</evidence>
<feature type="transmembrane region" description="Helical" evidence="8">
    <location>
        <begin position="441"/>
        <end position="461"/>
    </location>
</feature>
<keyword evidence="9" id="KW-0732">Signal</keyword>
<dbReference type="PANTHER" id="PTHR42643">
    <property type="entry name" value="IONOTROPIC RECEPTOR 20A-RELATED"/>
    <property type="match status" value="1"/>
</dbReference>
<keyword evidence="4 8" id="KW-1133">Transmembrane helix</keyword>
<evidence type="ECO:0000256" key="8">
    <source>
        <dbReference type="SAM" id="Phobius"/>
    </source>
</evidence>
<accession>A0AAE1B7U6</accession>
<evidence type="ECO:0000259" key="10">
    <source>
        <dbReference type="Pfam" id="PF00060"/>
    </source>
</evidence>
<feature type="transmembrane region" description="Helical" evidence="8">
    <location>
        <begin position="696"/>
        <end position="725"/>
    </location>
</feature>
<feature type="domain" description="Ionotropic glutamate receptor C-terminal" evidence="10">
    <location>
        <begin position="450"/>
        <end position="578"/>
    </location>
</feature>